<organism evidence="1 2">
    <name type="scientific">Ilex paraguariensis</name>
    <name type="common">yerba mate</name>
    <dbReference type="NCBI Taxonomy" id="185542"/>
    <lineage>
        <taxon>Eukaryota</taxon>
        <taxon>Viridiplantae</taxon>
        <taxon>Streptophyta</taxon>
        <taxon>Embryophyta</taxon>
        <taxon>Tracheophyta</taxon>
        <taxon>Spermatophyta</taxon>
        <taxon>Magnoliopsida</taxon>
        <taxon>eudicotyledons</taxon>
        <taxon>Gunneridae</taxon>
        <taxon>Pentapetalae</taxon>
        <taxon>asterids</taxon>
        <taxon>campanulids</taxon>
        <taxon>Aquifoliales</taxon>
        <taxon>Aquifoliaceae</taxon>
        <taxon>Ilex</taxon>
    </lineage>
</organism>
<evidence type="ECO:0000313" key="2">
    <source>
        <dbReference type="Proteomes" id="UP001642360"/>
    </source>
</evidence>
<dbReference type="Proteomes" id="UP001642360">
    <property type="component" value="Unassembled WGS sequence"/>
</dbReference>
<sequence>MNAPANDKEDHGEVFLDENDFIQEITVDKEGLPDVDGEGGSDAEAIVVYLLEVVSGEAGDSIRIFSVHTYLLASN</sequence>
<evidence type="ECO:0000313" key="1">
    <source>
        <dbReference type="EMBL" id="CAK9173970.1"/>
    </source>
</evidence>
<dbReference type="EMBL" id="CAUOFW020006269">
    <property type="protein sequence ID" value="CAK9173970.1"/>
    <property type="molecule type" value="Genomic_DNA"/>
</dbReference>
<dbReference type="AlphaFoldDB" id="A0ABC8U274"/>
<gene>
    <name evidence="1" type="ORF">ILEXP_LOCUS43704</name>
</gene>
<proteinExistence type="predicted"/>
<comment type="caution">
    <text evidence="1">The sequence shown here is derived from an EMBL/GenBank/DDBJ whole genome shotgun (WGS) entry which is preliminary data.</text>
</comment>
<protein>
    <submittedName>
        <fullName evidence="1">Uncharacterized protein</fullName>
    </submittedName>
</protein>
<keyword evidence="2" id="KW-1185">Reference proteome</keyword>
<reference evidence="1 2" key="1">
    <citation type="submission" date="2024-02" db="EMBL/GenBank/DDBJ databases">
        <authorList>
            <person name="Vignale AGUSTIN F."/>
            <person name="Sosa J E."/>
            <person name="Modenutti C."/>
        </authorList>
    </citation>
    <scope>NUCLEOTIDE SEQUENCE [LARGE SCALE GENOMIC DNA]</scope>
</reference>
<accession>A0ABC8U274</accession>
<name>A0ABC8U274_9AQUA</name>